<dbReference type="AlphaFoldDB" id="A0AAW1Y0T9"/>
<proteinExistence type="predicted"/>
<feature type="domain" description="EF-hand" evidence="2">
    <location>
        <begin position="50"/>
        <end position="85"/>
    </location>
</feature>
<evidence type="ECO:0000313" key="4">
    <source>
        <dbReference type="Proteomes" id="UP001457282"/>
    </source>
</evidence>
<name>A0AAW1Y0T9_RUBAR</name>
<evidence type="ECO:0000259" key="2">
    <source>
        <dbReference type="PROSITE" id="PS50222"/>
    </source>
</evidence>
<evidence type="ECO:0000313" key="3">
    <source>
        <dbReference type="EMBL" id="KAK9942575.1"/>
    </source>
</evidence>
<dbReference type="InterPro" id="IPR002048">
    <property type="entry name" value="EF_hand_dom"/>
</dbReference>
<comment type="caution">
    <text evidence="3">The sequence shown here is derived from an EMBL/GenBank/DDBJ whole genome shotgun (WGS) entry which is preliminary data.</text>
</comment>
<reference evidence="3 4" key="1">
    <citation type="journal article" date="2023" name="G3 (Bethesda)">
        <title>A chromosome-length genome assembly and annotation of blackberry (Rubus argutus, cv. 'Hillquist').</title>
        <authorList>
            <person name="Bruna T."/>
            <person name="Aryal R."/>
            <person name="Dudchenko O."/>
            <person name="Sargent D.J."/>
            <person name="Mead D."/>
            <person name="Buti M."/>
            <person name="Cavallini A."/>
            <person name="Hytonen T."/>
            <person name="Andres J."/>
            <person name="Pham M."/>
            <person name="Weisz D."/>
            <person name="Mascagni F."/>
            <person name="Usai G."/>
            <person name="Natali L."/>
            <person name="Bassil N."/>
            <person name="Fernandez G.E."/>
            <person name="Lomsadze A."/>
            <person name="Armour M."/>
            <person name="Olukolu B."/>
            <person name="Poorten T."/>
            <person name="Britton C."/>
            <person name="Davik J."/>
            <person name="Ashrafi H."/>
            <person name="Aiden E.L."/>
            <person name="Borodovsky M."/>
            <person name="Worthington M."/>
        </authorList>
    </citation>
    <scope>NUCLEOTIDE SEQUENCE [LARGE SCALE GENOMIC DNA]</scope>
    <source>
        <strain evidence="3">PI 553951</strain>
    </source>
</reference>
<organism evidence="3 4">
    <name type="scientific">Rubus argutus</name>
    <name type="common">Southern blackberry</name>
    <dbReference type="NCBI Taxonomy" id="59490"/>
    <lineage>
        <taxon>Eukaryota</taxon>
        <taxon>Viridiplantae</taxon>
        <taxon>Streptophyta</taxon>
        <taxon>Embryophyta</taxon>
        <taxon>Tracheophyta</taxon>
        <taxon>Spermatophyta</taxon>
        <taxon>Magnoliopsida</taxon>
        <taxon>eudicotyledons</taxon>
        <taxon>Gunneridae</taxon>
        <taxon>Pentapetalae</taxon>
        <taxon>rosids</taxon>
        <taxon>fabids</taxon>
        <taxon>Rosales</taxon>
        <taxon>Rosaceae</taxon>
        <taxon>Rosoideae</taxon>
        <taxon>Rosoideae incertae sedis</taxon>
        <taxon>Rubus</taxon>
    </lineage>
</organism>
<dbReference type="SUPFAM" id="SSF47473">
    <property type="entry name" value="EF-hand"/>
    <property type="match status" value="1"/>
</dbReference>
<accession>A0AAW1Y0T9</accession>
<evidence type="ECO:0000256" key="1">
    <source>
        <dbReference type="SAM" id="MobiDB-lite"/>
    </source>
</evidence>
<dbReference type="PROSITE" id="PS50222">
    <property type="entry name" value="EF_HAND_2"/>
    <property type="match status" value="1"/>
</dbReference>
<gene>
    <name evidence="3" type="ORF">M0R45_008230</name>
</gene>
<feature type="region of interest" description="Disordered" evidence="1">
    <location>
        <begin position="1"/>
        <end position="50"/>
    </location>
</feature>
<feature type="region of interest" description="Disordered" evidence="1">
    <location>
        <begin position="88"/>
        <end position="107"/>
    </location>
</feature>
<dbReference type="GO" id="GO:0005509">
    <property type="term" value="F:calcium ion binding"/>
    <property type="evidence" value="ECO:0007669"/>
    <property type="project" value="InterPro"/>
</dbReference>
<protein>
    <recommendedName>
        <fullName evidence="2">EF-hand domain-containing protein</fullName>
    </recommendedName>
</protein>
<dbReference type="InterPro" id="IPR011992">
    <property type="entry name" value="EF-hand-dom_pair"/>
</dbReference>
<keyword evidence="4" id="KW-1185">Reference proteome</keyword>
<dbReference type="Proteomes" id="UP001457282">
    <property type="component" value="Unassembled WGS sequence"/>
</dbReference>
<sequence length="107" mass="12110">MRISTTTLHLEPMLSPSSPNAAQPQPPPTSSHRRQFELLSGSHNRATPHPFDRQLCDAFRVLDKDATSFLSISELRHIITIIGKKLDPSKFDDWSERDRDVREGMSG</sequence>
<dbReference type="Gene3D" id="1.10.238.10">
    <property type="entry name" value="EF-hand"/>
    <property type="match status" value="1"/>
</dbReference>
<dbReference type="EMBL" id="JBEDUW010000002">
    <property type="protein sequence ID" value="KAK9942575.1"/>
    <property type="molecule type" value="Genomic_DNA"/>
</dbReference>